<organism evidence="2 3">
    <name type="scientific">Tripterygium wilfordii</name>
    <name type="common">Thunder God vine</name>
    <dbReference type="NCBI Taxonomy" id="458696"/>
    <lineage>
        <taxon>Eukaryota</taxon>
        <taxon>Viridiplantae</taxon>
        <taxon>Streptophyta</taxon>
        <taxon>Embryophyta</taxon>
        <taxon>Tracheophyta</taxon>
        <taxon>Spermatophyta</taxon>
        <taxon>Magnoliopsida</taxon>
        <taxon>eudicotyledons</taxon>
        <taxon>Gunneridae</taxon>
        <taxon>Pentapetalae</taxon>
        <taxon>rosids</taxon>
        <taxon>fabids</taxon>
        <taxon>Celastrales</taxon>
        <taxon>Celastraceae</taxon>
        <taxon>Tripterygium</taxon>
    </lineage>
</organism>
<feature type="compositionally biased region" description="Basic residues" evidence="1">
    <location>
        <begin position="180"/>
        <end position="191"/>
    </location>
</feature>
<evidence type="ECO:0000313" key="2">
    <source>
        <dbReference type="EMBL" id="KAF5737954.1"/>
    </source>
</evidence>
<proteinExistence type="predicted"/>
<dbReference type="InParanoid" id="A0A7J7CV92"/>
<reference evidence="2 3" key="1">
    <citation type="journal article" date="2020" name="Nat. Commun.">
        <title>Genome of Tripterygium wilfordii and identification of cytochrome P450 involved in triptolide biosynthesis.</title>
        <authorList>
            <person name="Tu L."/>
            <person name="Su P."/>
            <person name="Zhang Z."/>
            <person name="Gao L."/>
            <person name="Wang J."/>
            <person name="Hu T."/>
            <person name="Zhou J."/>
            <person name="Zhang Y."/>
            <person name="Zhao Y."/>
            <person name="Liu Y."/>
            <person name="Song Y."/>
            <person name="Tong Y."/>
            <person name="Lu Y."/>
            <person name="Yang J."/>
            <person name="Xu C."/>
            <person name="Jia M."/>
            <person name="Peters R.J."/>
            <person name="Huang L."/>
            <person name="Gao W."/>
        </authorList>
    </citation>
    <scope>NUCLEOTIDE SEQUENCE [LARGE SCALE GENOMIC DNA]</scope>
    <source>
        <strain evidence="3">cv. XIE 37</strain>
        <tissue evidence="2">Leaf</tissue>
    </source>
</reference>
<dbReference type="EMBL" id="JAAARO010000013">
    <property type="protein sequence ID" value="KAF5737954.1"/>
    <property type="molecule type" value="Genomic_DNA"/>
</dbReference>
<gene>
    <name evidence="2" type="ORF">HS088_TW13G00847</name>
</gene>
<feature type="compositionally biased region" description="Basic residues" evidence="1">
    <location>
        <begin position="58"/>
        <end position="68"/>
    </location>
</feature>
<feature type="compositionally biased region" description="Low complexity" evidence="1">
    <location>
        <begin position="105"/>
        <end position="118"/>
    </location>
</feature>
<dbReference type="OrthoDB" id="1935019at2759"/>
<protein>
    <submittedName>
        <fullName evidence="2">Transcription initiation factor TFIID subunit 11 isoform X3</fullName>
    </submittedName>
</protein>
<name>A0A7J7CV92_TRIWF</name>
<feature type="compositionally biased region" description="Acidic residues" evidence="1">
    <location>
        <begin position="148"/>
        <end position="159"/>
    </location>
</feature>
<keyword evidence="3" id="KW-1185">Reference proteome</keyword>
<feature type="compositionally biased region" description="Low complexity" evidence="1">
    <location>
        <begin position="69"/>
        <end position="90"/>
    </location>
</feature>
<dbReference type="Proteomes" id="UP000593562">
    <property type="component" value="Unassembled WGS sequence"/>
</dbReference>
<feature type="compositionally biased region" description="Acidic residues" evidence="1">
    <location>
        <begin position="166"/>
        <end position="176"/>
    </location>
</feature>
<evidence type="ECO:0000313" key="3">
    <source>
        <dbReference type="Proteomes" id="UP000593562"/>
    </source>
</evidence>
<dbReference type="GO" id="GO:0003743">
    <property type="term" value="F:translation initiation factor activity"/>
    <property type="evidence" value="ECO:0007669"/>
    <property type="project" value="UniProtKB-KW"/>
</dbReference>
<dbReference type="AlphaFoldDB" id="A0A7J7CV92"/>
<keyword evidence="2" id="KW-0648">Protein biosynthesis</keyword>
<evidence type="ECO:0000256" key="1">
    <source>
        <dbReference type="SAM" id="MobiDB-lite"/>
    </source>
</evidence>
<feature type="region of interest" description="Disordered" evidence="1">
    <location>
        <begin position="54"/>
        <end position="191"/>
    </location>
</feature>
<accession>A0A7J7CV92</accession>
<dbReference type="FunCoup" id="A0A7J7CV92">
    <property type="interactions" value="289"/>
</dbReference>
<sequence>MDGRKKKTTGDEEEVEQLLRAAQDELLLKLSVDSHMSRVSPDYLDSDLDSRFEALRSRPSRSKSKSRSKSTSQAVSSKPKPQQEQQQQQQSEDDLFARFSALKASLPSSSTVGVPPGSDGIGDDNEDEVDKVIRWAIDAARLDPSLPSDDDNCESNDDDYDKHSTDDDEDGEDTDDDGKLKKKKKKNAQRK</sequence>
<comment type="caution">
    <text evidence="2">The sequence shown here is derived from an EMBL/GenBank/DDBJ whole genome shotgun (WGS) entry which is preliminary data.</text>
</comment>
<keyword evidence="2" id="KW-0396">Initiation factor</keyword>